<feature type="region of interest" description="Disordered" evidence="1">
    <location>
        <begin position="31"/>
        <end position="117"/>
    </location>
</feature>
<dbReference type="AlphaFoldDB" id="A0A1D3TV00"/>
<organism evidence="3 4">
    <name type="scientific">Anaerobium acetethylicum</name>
    <dbReference type="NCBI Taxonomy" id="1619234"/>
    <lineage>
        <taxon>Bacteria</taxon>
        <taxon>Bacillati</taxon>
        <taxon>Bacillota</taxon>
        <taxon>Clostridia</taxon>
        <taxon>Lachnospirales</taxon>
        <taxon>Lachnospiraceae</taxon>
        <taxon>Anaerobium</taxon>
    </lineage>
</organism>
<feature type="chain" id="PRO_5008921831" evidence="2">
    <location>
        <begin position="30"/>
        <end position="344"/>
    </location>
</feature>
<dbReference type="STRING" id="1619234.SAMN05421730_101522"/>
<name>A0A1D3TV00_9FIRM</name>
<proteinExistence type="predicted"/>
<evidence type="ECO:0000256" key="1">
    <source>
        <dbReference type="SAM" id="MobiDB-lite"/>
    </source>
</evidence>
<gene>
    <name evidence="3" type="ORF">SAMN05421730_101522</name>
</gene>
<evidence type="ECO:0000313" key="4">
    <source>
        <dbReference type="Proteomes" id="UP000199315"/>
    </source>
</evidence>
<evidence type="ECO:0000256" key="2">
    <source>
        <dbReference type="SAM" id="SignalP"/>
    </source>
</evidence>
<accession>A0A1D3TV00</accession>
<keyword evidence="4" id="KW-1185">Reference proteome</keyword>
<dbReference type="RefSeq" id="WP_091234592.1">
    <property type="nucleotide sequence ID" value="NZ_FMKA01000015.1"/>
</dbReference>
<reference evidence="3 4" key="1">
    <citation type="submission" date="2016-09" db="EMBL/GenBank/DDBJ databases">
        <authorList>
            <person name="Capua I."/>
            <person name="De Benedictis P."/>
            <person name="Joannis T."/>
            <person name="Lombin L.H."/>
            <person name="Cattoli G."/>
        </authorList>
    </citation>
    <scope>NUCLEOTIDE SEQUENCE [LARGE SCALE GENOMIC DNA]</scope>
    <source>
        <strain evidence="3 4">GluBS11</strain>
    </source>
</reference>
<feature type="signal peptide" evidence="2">
    <location>
        <begin position="1"/>
        <end position="29"/>
    </location>
</feature>
<feature type="compositionally biased region" description="Basic and acidic residues" evidence="1">
    <location>
        <begin position="48"/>
        <end position="63"/>
    </location>
</feature>
<dbReference type="Proteomes" id="UP000199315">
    <property type="component" value="Unassembled WGS sequence"/>
</dbReference>
<dbReference type="OrthoDB" id="355208at2"/>
<dbReference type="EMBL" id="FMKA01000015">
    <property type="protein sequence ID" value="SCP97943.1"/>
    <property type="molecule type" value="Genomic_DNA"/>
</dbReference>
<evidence type="ECO:0000313" key="3">
    <source>
        <dbReference type="EMBL" id="SCP97943.1"/>
    </source>
</evidence>
<protein>
    <submittedName>
        <fullName evidence="3">Uncharacterized protein</fullName>
    </submittedName>
</protein>
<sequence length="344" mass="35888">MRKKVKPARAGILCCIAAVFIMAAGCSFAETGSGDSKSVKVEQSGNGERADTSRTEAEDRTETEGQMDSEGQSGNEDQSEADVTGTAVLNTAGKDAPCISSPDSITVEDSTGTAPGSQIAVVEGDNSITVISSSFTGYAYGRSAKGTDNAGIVIFQNGSEGATQGCGIFSAEDSRFEIAPDSEYYATAPMFFVTNTYAAINLHATDLNFGSGILLYAAGNDGEWGEAGSNGAHVELNATNQRLAGAITADGISTVTLNMTDSIFDGTVNSGDTAREFNITMDNESTWTLTGTSYITAFTNEDSDCSNIISNGNTVYYDVSNSANEWLEGKVIRLKGGGFMKPVK</sequence>
<feature type="compositionally biased region" description="Polar residues" evidence="1">
    <location>
        <begin position="101"/>
        <end position="116"/>
    </location>
</feature>
<dbReference type="PROSITE" id="PS51257">
    <property type="entry name" value="PROKAR_LIPOPROTEIN"/>
    <property type="match status" value="1"/>
</dbReference>
<keyword evidence="2" id="KW-0732">Signal</keyword>
<feature type="compositionally biased region" description="Polar residues" evidence="1">
    <location>
        <begin position="33"/>
        <end position="46"/>
    </location>
</feature>